<protein>
    <submittedName>
        <fullName evidence="1">Uncharacterized protein</fullName>
    </submittedName>
</protein>
<evidence type="ECO:0000313" key="2">
    <source>
        <dbReference type="Proteomes" id="UP001060215"/>
    </source>
</evidence>
<comment type="caution">
    <text evidence="1">The sequence shown here is derived from an EMBL/GenBank/DDBJ whole genome shotgun (WGS) entry which is preliminary data.</text>
</comment>
<sequence length="231" mass="25799">MRSSATSREFQNHSLLIFIRSCLSSGRESCKVSLLFEVSLAGWFVSFLVLLEGLSLMVKKRFLLKSIPIIKRLSSTEKAIDEDIGMNDNAFSKFPPRFPSNFPIKCGIGVDFSKEGPSGSTRPYKYNGSGVGGDTSGATLKKPLKRRKRDLLLRSRLKLGFSSLSSWQEQREHHGPSLTMNKAKMSHTTSLDSQALNLFCSTQMEDYDRVTNPPSALSVEEEAHEEIEEEA</sequence>
<gene>
    <name evidence="1" type="ORF">LOK49_LG12G00309</name>
</gene>
<evidence type="ECO:0000313" key="1">
    <source>
        <dbReference type="EMBL" id="KAI7991379.1"/>
    </source>
</evidence>
<dbReference type="EMBL" id="CM045770">
    <property type="protein sequence ID" value="KAI7991379.1"/>
    <property type="molecule type" value="Genomic_DNA"/>
</dbReference>
<organism evidence="1 2">
    <name type="scientific">Camellia lanceoleosa</name>
    <dbReference type="NCBI Taxonomy" id="1840588"/>
    <lineage>
        <taxon>Eukaryota</taxon>
        <taxon>Viridiplantae</taxon>
        <taxon>Streptophyta</taxon>
        <taxon>Embryophyta</taxon>
        <taxon>Tracheophyta</taxon>
        <taxon>Spermatophyta</taxon>
        <taxon>Magnoliopsida</taxon>
        <taxon>eudicotyledons</taxon>
        <taxon>Gunneridae</taxon>
        <taxon>Pentapetalae</taxon>
        <taxon>asterids</taxon>
        <taxon>Ericales</taxon>
        <taxon>Theaceae</taxon>
        <taxon>Camellia</taxon>
    </lineage>
</organism>
<reference evidence="1 2" key="1">
    <citation type="journal article" date="2022" name="Plant J.">
        <title>Chromosome-level genome of Camellia lanceoleosa provides a valuable resource for understanding genome evolution and self-incompatibility.</title>
        <authorList>
            <person name="Gong W."/>
            <person name="Xiao S."/>
            <person name="Wang L."/>
            <person name="Liao Z."/>
            <person name="Chang Y."/>
            <person name="Mo W."/>
            <person name="Hu G."/>
            <person name="Li W."/>
            <person name="Zhao G."/>
            <person name="Zhu H."/>
            <person name="Hu X."/>
            <person name="Ji K."/>
            <person name="Xiang X."/>
            <person name="Song Q."/>
            <person name="Yuan D."/>
            <person name="Jin S."/>
            <person name="Zhang L."/>
        </authorList>
    </citation>
    <scope>NUCLEOTIDE SEQUENCE [LARGE SCALE GENOMIC DNA]</scope>
    <source>
        <strain evidence="1">SQ_2022a</strain>
    </source>
</reference>
<accession>A0ACC0FS65</accession>
<name>A0ACC0FS65_9ERIC</name>
<keyword evidence="2" id="KW-1185">Reference proteome</keyword>
<dbReference type="Proteomes" id="UP001060215">
    <property type="component" value="Chromosome 13"/>
</dbReference>
<proteinExistence type="predicted"/>